<dbReference type="Proteomes" id="UP000190135">
    <property type="component" value="Unassembled WGS sequence"/>
</dbReference>
<keyword evidence="2" id="KW-1185">Reference proteome</keyword>
<gene>
    <name evidence="1" type="ORF">SAMN05428963_113113</name>
</gene>
<evidence type="ECO:0000313" key="1">
    <source>
        <dbReference type="EMBL" id="SKA31077.1"/>
    </source>
</evidence>
<accession>A0A1T4SSB6</accession>
<sequence>MADALAPLLAWMQRPDGIAEGIEVDPVDIPVVSTNWRTTPQPAEMSPEDVDGMRTERRWAMRPTVGEIMAEVAEGKTDRNADGQIVAIGRLRFSDGSQTERGYRYSADGKITACSIRMPTGSMLGVRDIEERALGGEGSDGSDIDRSNRYFAEVFGAAFRFLPGGRICRGRSYTAAESRAMLADAIANTPVMPEVRRYPAGLPCGSRNVAENFIGMRKEVGGGGGSVGWEDIFMAHINRSEWAATVANLSDESRQTLDATEKAKGIADLAPGRRGGNAYAAGRKRLQAANDNLMAAMKKVAA</sequence>
<dbReference type="EMBL" id="FUXL01000013">
    <property type="protein sequence ID" value="SKA31077.1"/>
    <property type="molecule type" value="Genomic_DNA"/>
</dbReference>
<organism evidence="1 2">
    <name type="scientific">Consotaella salsifontis</name>
    <dbReference type="NCBI Taxonomy" id="1365950"/>
    <lineage>
        <taxon>Bacteria</taxon>
        <taxon>Pseudomonadati</taxon>
        <taxon>Pseudomonadota</taxon>
        <taxon>Alphaproteobacteria</taxon>
        <taxon>Hyphomicrobiales</taxon>
        <taxon>Aurantimonadaceae</taxon>
        <taxon>Consotaella</taxon>
    </lineage>
</organism>
<proteinExistence type="predicted"/>
<dbReference type="AlphaFoldDB" id="A0A1T4SSB6"/>
<name>A0A1T4SSB6_9HYPH</name>
<protein>
    <submittedName>
        <fullName evidence="1">Uncharacterized protein</fullName>
    </submittedName>
</protein>
<dbReference type="RefSeq" id="WP_078709609.1">
    <property type="nucleotide sequence ID" value="NZ_FUXL01000013.1"/>
</dbReference>
<dbReference type="OrthoDB" id="8368664at2"/>
<evidence type="ECO:0000313" key="2">
    <source>
        <dbReference type="Proteomes" id="UP000190135"/>
    </source>
</evidence>
<reference evidence="1 2" key="1">
    <citation type="submission" date="2017-02" db="EMBL/GenBank/DDBJ databases">
        <authorList>
            <person name="Peterson S.W."/>
        </authorList>
    </citation>
    <scope>NUCLEOTIDE SEQUENCE [LARGE SCALE GENOMIC DNA]</scope>
    <source>
        <strain evidence="1 2">USBA 369</strain>
    </source>
</reference>